<dbReference type="AlphaFoldDB" id="A0AAN9Q8P0"/>
<evidence type="ECO:0000313" key="2">
    <source>
        <dbReference type="Proteomes" id="UP001367508"/>
    </source>
</evidence>
<reference evidence="1 2" key="1">
    <citation type="submission" date="2024-01" db="EMBL/GenBank/DDBJ databases">
        <title>The genomes of 5 underutilized Papilionoideae crops provide insights into root nodulation and disease resistanc.</title>
        <authorList>
            <person name="Jiang F."/>
        </authorList>
    </citation>
    <scope>NUCLEOTIDE SEQUENCE [LARGE SCALE GENOMIC DNA]</scope>
    <source>
        <strain evidence="1">LVBAO_FW01</strain>
        <tissue evidence="1">Leaves</tissue>
    </source>
</reference>
<evidence type="ECO:0000313" key="1">
    <source>
        <dbReference type="EMBL" id="KAK7329030.1"/>
    </source>
</evidence>
<proteinExistence type="predicted"/>
<protein>
    <submittedName>
        <fullName evidence="1">Uncharacterized protein</fullName>
    </submittedName>
</protein>
<name>A0AAN9Q8P0_CANGL</name>
<accession>A0AAN9Q8P0</accession>
<comment type="caution">
    <text evidence="1">The sequence shown here is derived from an EMBL/GenBank/DDBJ whole genome shotgun (WGS) entry which is preliminary data.</text>
</comment>
<dbReference type="Proteomes" id="UP001367508">
    <property type="component" value="Unassembled WGS sequence"/>
</dbReference>
<dbReference type="EMBL" id="JAYMYQ010000005">
    <property type="protein sequence ID" value="KAK7329030.1"/>
    <property type="molecule type" value="Genomic_DNA"/>
</dbReference>
<gene>
    <name evidence="1" type="ORF">VNO77_23175</name>
</gene>
<sequence length="269" mass="30431">MRHSLWEVYIALMTKRKKRGKDSLALGVASSPSSLASSSGLERIFLERRNQDVVEGLTDQEEHPKEGIVAGKSFGSPKERESKIGRNQHLFPCARLVDSIQKQGYARCALTIASSRDFMPCFSGLWIGNATPFYPTQVTPKLVNNAHNKALAMEHMEFTQPQQPCIRAKKRRLPWPLGHWPDSRSEQPSTQTSPSQYRLVLCASIFLAMRWMGYVYTIADNLRIFLLGGGLCMTTELWLAWDLVPESNIPHRKLPIMTPGFHACMKPYV</sequence>
<keyword evidence="2" id="KW-1185">Reference proteome</keyword>
<organism evidence="1 2">
    <name type="scientific">Canavalia gladiata</name>
    <name type="common">Sword bean</name>
    <name type="synonym">Dolichos gladiatus</name>
    <dbReference type="NCBI Taxonomy" id="3824"/>
    <lineage>
        <taxon>Eukaryota</taxon>
        <taxon>Viridiplantae</taxon>
        <taxon>Streptophyta</taxon>
        <taxon>Embryophyta</taxon>
        <taxon>Tracheophyta</taxon>
        <taxon>Spermatophyta</taxon>
        <taxon>Magnoliopsida</taxon>
        <taxon>eudicotyledons</taxon>
        <taxon>Gunneridae</taxon>
        <taxon>Pentapetalae</taxon>
        <taxon>rosids</taxon>
        <taxon>fabids</taxon>
        <taxon>Fabales</taxon>
        <taxon>Fabaceae</taxon>
        <taxon>Papilionoideae</taxon>
        <taxon>50 kb inversion clade</taxon>
        <taxon>NPAAA clade</taxon>
        <taxon>indigoferoid/millettioid clade</taxon>
        <taxon>Phaseoleae</taxon>
        <taxon>Canavalia</taxon>
    </lineage>
</organism>